<dbReference type="Gene3D" id="3.40.50.300">
    <property type="entry name" value="P-loop containing nucleotide triphosphate hydrolases"/>
    <property type="match status" value="1"/>
</dbReference>
<dbReference type="Proteomes" id="UP000231162">
    <property type="component" value="Unassembled WGS sequence"/>
</dbReference>
<accession>A0A2M6R871</accession>
<dbReference type="PROSITE" id="PS50052">
    <property type="entry name" value="GUANYLATE_KINASE_2"/>
    <property type="match status" value="1"/>
</dbReference>
<dbReference type="Gene3D" id="3.30.63.10">
    <property type="entry name" value="Guanylate Kinase phosphate binding domain"/>
    <property type="match status" value="1"/>
</dbReference>
<proteinExistence type="inferred from homology"/>
<dbReference type="SUPFAM" id="SSF55120">
    <property type="entry name" value="Pseudouridine synthase"/>
    <property type="match status" value="1"/>
</dbReference>
<feature type="active site" evidence="2">
    <location>
        <position position="52"/>
    </location>
</feature>
<evidence type="ECO:0000313" key="4">
    <source>
        <dbReference type="EMBL" id="PIS06733.1"/>
    </source>
</evidence>
<comment type="similarity">
    <text evidence="1">Belongs to the pseudouridine synthase RluA family.</text>
</comment>
<comment type="caution">
    <text evidence="4">The sequence shown here is derived from an EMBL/GenBank/DDBJ whole genome shotgun (WGS) entry which is preliminary data.</text>
</comment>
<organism evidence="4 5">
    <name type="scientific">Candidatus Berkelbacteria bacterium CG10_big_fil_rev_8_21_14_0_10_43_14</name>
    <dbReference type="NCBI Taxonomy" id="1974515"/>
    <lineage>
        <taxon>Bacteria</taxon>
        <taxon>Candidatus Berkelbacteria</taxon>
    </lineage>
</organism>
<feature type="domain" description="Guanylate kinase-like" evidence="3">
    <location>
        <begin position="233"/>
        <end position="416"/>
    </location>
</feature>
<protein>
    <recommendedName>
        <fullName evidence="3">Guanylate kinase-like domain-containing protein</fullName>
    </recommendedName>
</protein>
<dbReference type="NCBIfam" id="TIGR00005">
    <property type="entry name" value="rluA_subfam"/>
    <property type="match status" value="1"/>
</dbReference>
<dbReference type="InterPro" id="IPR027417">
    <property type="entry name" value="P-loop_NTPase"/>
</dbReference>
<dbReference type="InterPro" id="IPR006145">
    <property type="entry name" value="PsdUridine_synth_RsuA/RluA"/>
</dbReference>
<dbReference type="InterPro" id="IPR050188">
    <property type="entry name" value="RluA_PseudoU_synthase"/>
</dbReference>
<dbReference type="InterPro" id="IPR008144">
    <property type="entry name" value="Guanylate_kin-like_dom"/>
</dbReference>
<dbReference type="Pfam" id="PF00849">
    <property type="entry name" value="PseudoU_synth_2"/>
    <property type="match status" value="1"/>
</dbReference>
<gene>
    <name evidence="4" type="ORF">COT79_03035</name>
</gene>
<evidence type="ECO:0000313" key="5">
    <source>
        <dbReference type="Proteomes" id="UP000231162"/>
    </source>
</evidence>
<dbReference type="GO" id="GO:0140098">
    <property type="term" value="F:catalytic activity, acting on RNA"/>
    <property type="evidence" value="ECO:0007669"/>
    <property type="project" value="UniProtKB-ARBA"/>
</dbReference>
<dbReference type="SUPFAM" id="SSF52540">
    <property type="entry name" value="P-loop containing nucleoside triphosphate hydrolases"/>
    <property type="match status" value="1"/>
</dbReference>
<dbReference type="Pfam" id="PF00625">
    <property type="entry name" value="Guanylate_kin"/>
    <property type="match status" value="1"/>
</dbReference>
<evidence type="ECO:0000256" key="1">
    <source>
        <dbReference type="ARBA" id="ARBA00010876"/>
    </source>
</evidence>
<evidence type="ECO:0000256" key="2">
    <source>
        <dbReference type="PIRSR" id="PIRSR606225-1"/>
    </source>
</evidence>
<dbReference type="EMBL" id="PEZX01000038">
    <property type="protein sequence ID" value="PIS06733.1"/>
    <property type="molecule type" value="Genomic_DNA"/>
</dbReference>
<dbReference type="Gene3D" id="3.30.2350.10">
    <property type="entry name" value="Pseudouridine synthase"/>
    <property type="match status" value="1"/>
</dbReference>
<sequence length="425" mass="47774">MNIPILFEDDDILCVDKPAGIETTTGPSGNQSIESLCGQNNIERGGIVHRLDKDTSGVCIIAKTPHAYASLKKQFADHAIIKKYITTVYGATPEKGDIETYIVRDPKRTQAMRALTYPTGLERGIPRLAITHYTKIKGWHHEHSDISLCEVRIETGRTHQIRVHMQSIGHPVLGDAMYFSKTSRELSKKLGIDRQSLHAQELTCIHPTTDETITITSPLPKDLESILTSLSMNNIYILVGPSGAGKDYLLEKLIALQPDLYVIPSYTTRKPRVTEGIRPYQYVTELEFEKAWKAGNILEKVVEHKHLYGTDKHAIDTALKSGKTAITVVEPRGVESFKKIYKERVISIYIDPGPIADLERRIRTDPNRVGQTQKEIKTRIERAKKEVAYKETADFLVSNTDGKQTDALRQLEHIIIDTSQGLTKQ</sequence>
<dbReference type="AlphaFoldDB" id="A0A2M6R871"/>
<dbReference type="InterPro" id="IPR008145">
    <property type="entry name" value="GK/Ca_channel_bsu"/>
</dbReference>
<dbReference type="GO" id="GO:0000455">
    <property type="term" value="P:enzyme-directed rRNA pseudouridine synthesis"/>
    <property type="evidence" value="ECO:0007669"/>
    <property type="project" value="TreeGrafter"/>
</dbReference>
<dbReference type="CDD" id="cd02869">
    <property type="entry name" value="PseudoU_synth_RluA_like"/>
    <property type="match status" value="1"/>
</dbReference>
<dbReference type="PANTHER" id="PTHR21600:SF44">
    <property type="entry name" value="RIBOSOMAL LARGE SUBUNIT PSEUDOURIDINE SYNTHASE D"/>
    <property type="match status" value="1"/>
</dbReference>
<dbReference type="GO" id="GO:0009982">
    <property type="term" value="F:pseudouridine synthase activity"/>
    <property type="evidence" value="ECO:0007669"/>
    <property type="project" value="InterPro"/>
</dbReference>
<dbReference type="PANTHER" id="PTHR21600">
    <property type="entry name" value="MITOCHONDRIAL RNA PSEUDOURIDINE SYNTHASE"/>
    <property type="match status" value="1"/>
</dbReference>
<dbReference type="SMART" id="SM00072">
    <property type="entry name" value="GuKc"/>
    <property type="match status" value="1"/>
</dbReference>
<reference evidence="5" key="1">
    <citation type="submission" date="2017-09" db="EMBL/GenBank/DDBJ databases">
        <title>Depth-based differentiation of microbial function through sediment-hosted aquifers and enrichment of novel symbionts in the deep terrestrial subsurface.</title>
        <authorList>
            <person name="Probst A.J."/>
            <person name="Ladd B."/>
            <person name="Jarett J.K."/>
            <person name="Geller-Mcgrath D.E."/>
            <person name="Sieber C.M.K."/>
            <person name="Emerson J.B."/>
            <person name="Anantharaman K."/>
            <person name="Thomas B.C."/>
            <person name="Malmstrom R."/>
            <person name="Stieglmeier M."/>
            <person name="Klingl A."/>
            <person name="Woyke T."/>
            <person name="Ryan C.M."/>
            <person name="Banfield J.F."/>
        </authorList>
    </citation>
    <scope>NUCLEOTIDE SEQUENCE [LARGE SCALE GENOMIC DNA]</scope>
</reference>
<name>A0A2M6R871_9BACT</name>
<evidence type="ECO:0000259" key="3">
    <source>
        <dbReference type="PROSITE" id="PS50052"/>
    </source>
</evidence>
<dbReference type="GO" id="GO:0003723">
    <property type="term" value="F:RNA binding"/>
    <property type="evidence" value="ECO:0007669"/>
    <property type="project" value="InterPro"/>
</dbReference>
<dbReference type="InterPro" id="IPR020103">
    <property type="entry name" value="PsdUridine_synth_cat_dom_sf"/>
</dbReference>
<dbReference type="InterPro" id="IPR006225">
    <property type="entry name" value="PsdUridine_synth_RluC/D"/>
</dbReference>